<reference evidence="5" key="1">
    <citation type="submission" date="2022-01" db="EMBL/GenBank/DDBJ databases">
        <title>Genome-Based Taxonomic Classification of the Phylum Actinobacteria.</title>
        <authorList>
            <person name="Gao Y."/>
        </authorList>
    </citation>
    <scope>NUCLEOTIDE SEQUENCE</scope>
    <source>
        <strain evidence="5">KLBMP 8922</strain>
    </source>
</reference>
<dbReference type="Gene3D" id="1.10.40.30">
    <property type="entry name" value="Fumarase/aspartase (C-terminal domain)"/>
    <property type="match status" value="1"/>
</dbReference>
<dbReference type="PRINTS" id="PR00149">
    <property type="entry name" value="FUMRATELYASE"/>
</dbReference>
<dbReference type="SUPFAM" id="SSF48557">
    <property type="entry name" value="L-aspartase-like"/>
    <property type="match status" value="1"/>
</dbReference>
<evidence type="ECO:0000259" key="4">
    <source>
        <dbReference type="Pfam" id="PF10415"/>
    </source>
</evidence>
<feature type="region of interest" description="Disordered" evidence="2">
    <location>
        <begin position="479"/>
        <end position="502"/>
    </location>
</feature>
<feature type="domain" description="Fumarate lyase N-terminal" evidence="3">
    <location>
        <begin position="32"/>
        <end position="363"/>
    </location>
</feature>
<dbReference type="PANTHER" id="PTHR42696:SF2">
    <property type="entry name" value="ASPARTATE AMMONIA-LYASE"/>
    <property type="match status" value="1"/>
</dbReference>
<dbReference type="InterPro" id="IPR024083">
    <property type="entry name" value="Fumarase/histidase_N"/>
</dbReference>
<dbReference type="InterPro" id="IPR051546">
    <property type="entry name" value="Aspartate_Ammonia-Lyase"/>
</dbReference>
<evidence type="ECO:0000259" key="3">
    <source>
        <dbReference type="Pfam" id="PF00206"/>
    </source>
</evidence>
<dbReference type="GO" id="GO:0006099">
    <property type="term" value="P:tricarboxylic acid cycle"/>
    <property type="evidence" value="ECO:0007669"/>
    <property type="project" value="InterPro"/>
</dbReference>
<name>A0AA41Q5V7_9ACTN</name>
<dbReference type="NCBIfam" id="NF008909">
    <property type="entry name" value="PRK12273.1"/>
    <property type="match status" value="1"/>
</dbReference>
<evidence type="ECO:0000313" key="6">
    <source>
        <dbReference type="Proteomes" id="UP001165378"/>
    </source>
</evidence>
<dbReference type="InterPro" id="IPR018951">
    <property type="entry name" value="Fumarase_C_C"/>
</dbReference>
<dbReference type="PANTHER" id="PTHR42696">
    <property type="entry name" value="ASPARTATE AMMONIA-LYASE"/>
    <property type="match status" value="1"/>
</dbReference>
<dbReference type="CDD" id="cd01357">
    <property type="entry name" value="Aspartase"/>
    <property type="match status" value="1"/>
</dbReference>
<dbReference type="GO" id="GO:0005829">
    <property type="term" value="C:cytosol"/>
    <property type="evidence" value="ECO:0007669"/>
    <property type="project" value="TreeGrafter"/>
</dbReference>
<dbReference type="Gene3D" id="1.10.275.10">
    <property type="entry name" value="Fumarase/aspartase (N-terminal domain)"/>
    <property type="match status" value="1"/>
</dbReference>
<dbReference type="InterPro" id="IPR000362">
    <property type="entry name" value="Fumarate_lyase_fam"/>
</dbReference>
<feature type="domain" description="Fumarase C C-terminal" evidence="4">
    <location>
        <begin position="429"/>
        <end position="482"/>
    </location>
</feature>
<proteinExistence type="predicted"/>
<dbReference type="Pfam" id="PF00206">
    <property type="entry name" value="Lyase_1"/>
    <property type="match status" value="1"/>
</dbReference>
<accession>A0AA41Q5V7</accession>
<organism evidence="5 6">
    <name type="scientific">Yinghuangia soli</name>
    <dbReference type="NCBI Taxonomy" id="2908204"/>
    <lineage>
        <taxon>Bacteria</taxon>
        <taxon>Bacillati</taxon>
        <taxon>Actinomycetota</taxon>
        <taxon>Actinomycetes</taxon>
        <taxon>Kitasatosporales</taxon>
        <taxon>Streptomycetaceae</taxon>
        <taxon>Yinghuangia</taxon>
    </lineage>
</organism>
<dbReference type="Gene3D" id="1.20.200.10">
    <property type="entry name" value="Fumarase/aspartase (Central domain)"/>
    <property type="match status" value="1"/>
</dbReference>
<dbReference type="RefSeq" id="WP_235056177.1">
    <property type="nucleotide sequence ID" value="NZ_JAKFHA010000024.1"/>
</dbReference>
<evidence type="ECO:0000313" key="5">
    <source>
        <dbReference type="EMBL" id="MCF2531530.1"/>
    </source>
</evidence>
<sequence length="502" mass="52332">MNVTLSRAACPRPAARSDGVVTAMRVERDLLGEREIPWDAYYGIHTLRAMENFPLTGVPLSWHPGLVSALACVKQAAAAAHLALGTLPEGRAGAITAACTEVRAGRLHEFFTVDVLQGGAGTSSNMNANEVIANRGLELLGHDRGDYRHLHPNDDVNRGQSTNDVYPTAVKLALYSAAAELADTMEGLAAAFGERASRFAGVVKLGRTQLQDAVPMTLGQEFRAFALTVADDAEVVRRAAGALCEVNLGGTAIGTGLNADRGFREAAVAALAALSGVPVLAARDPIESTQGVGGFLELSGALRRFALRLGKVCNDLRLLASGPQGGFGELHLPSVQAGSSIMPGKVNPVIPEAVNQVCFDVVGSDAAVTLAAQAGQLQLNAFEPLIAHHLLTAVKRLDAACRVLGAKCVSGIGADADRTRGLAERSPGLATALNPVLGYGKATELAQRSSATRRSVRDLAVEESLLTPAEAERILDPLGMAHPTVQGQGRVPGPRQAPDTTE</sequence>
<gene>
    <name evidence="5" type="ORF">LZ495_30545</name>
</gene>
<evidence type="ECO:0000256" key="1">
    <source>
        <dbReference type="ARBA" id="ARBA00023239"/>
    </source>
</evidence>
<keyword evidence="6" id="KW-1185">Reference proteome</keyword>
<dbReference type="InterPro" id="IPR020557">
    <property type="entry name" value="Fumarate_lyase_CS"/>
</dbReference>
<dbReference type="InterPro" id="IPR022761">
    <property type="entry name" value="Fumarate_lyase_N"/>
</dbReference>
<keyword evidence="1" id="KW-0456">Lyase</keyword>
<dbReference type="GO" id="GO:0006531">
    <property type="term" value="P:aspartate metabolic process"/>
    <property type="evidence" value="ECO:0007669"/>
    <property type="project" value="TreeGrafter"/>
</dbReference>
<dbReference type="EMBL" id="JAKFHA010000024">
    <property type="protein sequence ID" value="MCF2531530.1"/>
    <property type="molecule type" value="Genomic_DNA"/>
</dbReference>
<dbReference type="Proteomes" id="UP001165378">
    <property type="component" value="Unassembled WGS sequence"/>
</dbReference>
<dbReference type="PRINTS" id="PR00145">
    <property type="entry name" value="ARGSUCLYASE"/>
</dbReference>
<dbReference type="FunFam" id="1.10.275.10:FF:000001">
    <property type="entry name" value="Fumarate hydratase, mitochondrial"/>
    <property type="match status" value="1"/>
</dbReference>
<dbReference type="PROSITE" id="PS00163">
    <property type="entry name" value="FUMARATE_LYASES"/>
    <property type="match status" value="1"/>
</dbReference>
<evidence type="ECO:0000256" key="2">
    <source>
        <dbReference type="SAM" id="MobiDB-lite"/>
    </source>
</evidence>
<dbReference type="Pfam" id="PF10415">
    <property type="entry name" value="FumaraseC_C"/>
    <property type="match status" value="1"/>
</dbReference>
<dbReference type="FunFam" id="1.20.200.10:FF:000001">
    <property type="entry name" value="Fumarate hydratase, mitochondrial"/>
    <property type="match status" value="1"/>
</dbReference>
<dbReference type="InterPro" id="IPR008948">
    <property type="entry name" value="L-Aspartase-like"/>
</dbReference>
<dbReference type="AlphaFoldDB" id="A0AA41Q5V7"/>
<dbReference type="GO" id="GO:0008797">
    <property type="term" value="F:aspartate ammonia-lyase activity"/>
    <property type="evidence" value="ECO:0007669"/>
    <property type="project" value="TreeGrafter"/>
</dbReference>
<comment type="caution">
    <text evidence="5">The sequence shown here is derived from an EMBL/GenBank/DDBJ whole genome shotgun (WGS) entry which is preliminary data.</text>
</comment>
<protein>
    <submittedName>
        <fullName evidence="5">Aspartate ammonia-lyase</fullName>
    </submittedName>
</protein>